<proteinExistence type="predicted"/>
<evidence type="ECO:0000313" key="3">
    <source>
        <dbReference type="Proteomes" id="UP000504636"/>
    </source>
</evidence>
<name>A0A6A6Z500_9PEZI</name>
<dbReference type="RefSeq" id="XP_033583064.1">
    <property type="nucleotide sequence ID" value="XM_033718818.1"/>
</dbReference>
<evidence type="ECO:0000313" key="4">
    <source>
        <dbReference type="RefSeq" id="XP_033583064.1"/>
    </source>
</evidence>
<gene>
    <name evidence="2 4" type="ORF">BDZ99DRAFT_458014</name>
</gene>
<sequence length="60" mass="6403">MWALGLGSVNINSLVSSSSNGSFQGPLISMVLTPNFPQPIISLLYLAYNSLIIVIHVSVE</sequence>
<organism evidence="2">
    <name type="scientific">Mytilinidion resinicola</name>
    <dbReference type="NCBI Taxonomy" id="574789"/>
    <lineage>
        <taxon>Eukaryota</taxon>
        <taxon>Fungi</taxon>
        <taxon>Dikarya</taxon>
        <taxon>Ascomycota</taxon>
        <taxon>Pezizomycotina</taxon>
        <taxon>Dothideomycetes</taxon>
        <taxon>Pleosporomycetidae</taxon>
        <taxon>Mytilinidiales</taxon>
        <taxon>Mytilinidiaceae</taxon>
        <taxon>Mytilinidion</taxon>
    </lineage>
</organism>
<keyword evidence="1" id="KW-0812">Transmembrane</keyword>
<evidence type="ECO:0000256" key="1">
    <source>
        <dbReference type="SAM" id="Phobius"/>
    </source>
</evidence>
<keyword evidence="3" id="KW-1185">Reference proteome</keyword>
<dbReference type="GeneID" id="54459711"/>
<accession>A0A6A6Z500</accession>
<reference evidence="2 4" key="1">
    <citation type="journal article" date="2020" name="Stud. Mycol.">
        <title>101 Dothideomycetes genomes: a test case for predicting lifestyles and emergence of pathogens.</title>
        <authorList>
            <person name="Haridas S."/>
            <person name="Albert R."/>
            <person name="Binder M."/>
            <person name="Bloem J."/>
            <person name="Labutti K."/>
            <person name="Salamov A."/>
            <person name="Andreopoulos B."/>
            <person name="Baker S."/>
            <person name="Barry K."/>
            <person name="Bills G."/>
            <person name="Bluhm B."/>
            <person name="Cannon C."/>
            <person name="Castanera R."/>
            <person name="Culley D."/>
            <person name="Daum C."/>
            <person name="Ezra D."/>
            <person name="Gonzalez J."/>
            <person name="Henrissat B."/>
            <person name="Kuo A."/>
            <person name="Liang C."/>
            <person name="Lipzen A."/>
            <person name="Lutzoni F."/>
            <person name="Magnuson J."/>
            <person name="Mondo S."/>
            <person name="Nolan M."/>
            <person name="Ohm R."/>
            <person name="Pangilinan J."/>
            <person name="Park H.-J."/>
            <person name="Ramirez L."/>
            <person name="Alfaro M."/>
            <person name="Sun H."/>
            <person name="Tritt A."/>
            <person name="Yoshinaga Y."/>
            <person name="Zwiers L.-H."/>
            <person name="Turgeon B."/>
            <person name="Goodwin S."/>
            <person name="Spatafora J."/>
            <person name="Crous P."/>
            <person name="Grigoriev I."/>
        </authorList>
    </citation>
    <scope>NUCLEOTIDE SEQUENCE</scope>
    <source>
        <strain evidence="2 4">CBS 304.34</strain>
    </source>
</reference>
<reference evidence="4" key="2">
    <citation type="submission" date="2020-04" db="EMBL/GenBank/DDBJ databases">
        <authorList>
            <consortium name="NCBI Genome Project"/>
        </authorList>
    </citation>
    <scope>NUCLEOTIDE SEQUENCE</scope>
    <source>
        <strain evidence="4">CBS 304.34</strain>
    </source>
</reference>
<dbReference type="EMBL" id="MU003693">
    <property type="protein sequence ID" value="KAF2816100.1"/>
    <property type="molecule type" value="Genomic_DNA"/>
</dbReference>
<reference evidence="4" key="3">
    <citation type="submission" date="2025-04" db="UniProtKB">
        <authorList>
            <consortium name="RefSeq"/>
        </authorList>
    </citation>
    <scope>IDENTIFICATION</scope>
    <source>
        <strain evidence="4">CBS 304.34</strain>
    </source>
</reference>
<keyword evidence="1" id="KW-0472">Membrane</keyword>
<feature type="transmembrane region" description="Helical" evidence="1">
    <location>
        <begin position="40"/>
        <end position="59"/>
    </location>
</feature>
<dbReference type="Proteomes" id="UP000504636">
    <property type="component" value="Unplaced"/>
</dbReference>
<dbReference type="AlphaFoldDB" id="A0A6A6Z500"/>
<evidence type="ECO:0000313" key="2">
    <source>
        <dbReference type="EMBL" id="KAF2816100.1"/>
    </source>
</evidence>
<keyword evidence="1" id="KW-1133">Transmembrane helix</keyword>
<protein>
    <submittedName>
        <fullName evidence="2 4">Uncharacterized protein</fullName>
    </submittedName>
</protein>